<proteinExistence type="predicted"/>
<evidence type="ECO:0000256" key="5">
    <source>
        <dbReference type="PROSITE-ProRule" id="PRU10137"/>
    </source>
</evidence>
<dbReference type="OrthoDB" id="2290206at2"/>
<dbReference type="PROSITE" id="PS51736">
    <property type="entry name" value="RECOMBINASES_3"/>
    <property type="match status" value="1"/>
</dbReference>
<keyword evidence="2" id="KW-0238">DNA-binding</keyword>
<dbReference type="GO" id="GO:0000150">
    <property type="term" value="F:DNA strand exchange activity"/>
    <property type="evidence" value="ECO:0007669"/>
    <property type="project" value="InterPro"/>
</dbReference>
<dbReference type="InterPro" id="IPR006118">
    <property type="entry name" value="Recombinase_CS"/>
</dbReference>
<dbReference type="SUPFAM" id="SSF53041">
    <property type="entry name" value="Resolvase-like"/>
    <property type="match status" value="1"/>
</dbReference>
<evidence type="ECO:0000259" key="6">
    <source>
        <dbReference type="PROSITE" id="PS51736"/>
    </source>
</evidence>
<evidence type="ECO:0000256" key="2">
    <source>
        <dbReference type="ARBA" id="ARBA00023125"/>
    </source>
</evidence>
<dbReference type="InterPro" id="IPR050639">
    <property type="entry name" value="SSR_resolvase"/>
</dbReference>
<dbReference type="InterPro" id="IPR006119">
    <property type="entry name" value="Resolv_N"/>
</dbReference>
<dbReference type="PROSITE" id="PS00397">
    <property type="entry name" value="RECOMBINASES_1"/>
    <property type="match status" value="1"/>
</dbReference>
<evidence type="ECO:0000313" key="7">
    <source>
        <dbReference type="EMBL" id="TNC09029.1"/>
    </source>
</evidence>
<feature type="active site" description="O-(5'-phospho-DNA)-serine intermediate" evidence="4 5">
    <location>
        <position position="32"/>
    </location>
</feature>
<dbReference type="Gene3D" id="3.40.50.1390">
    <property type="entry name" value="Resolvase, N-terminal catalytic domain"/>
    <property type="match status" value="1"/>
</dbReference>
<dbReference type="Proteomes" id="UP000305267">
    <property type="component" value="Unassembled WGS sequence"/>
</dbReference>
<protein>
    <submittedName>
        <fullName evidence="7">Resolvase</fullName>
    </submittedName>
</protein>
<dbReference type="Pfam" id="PF00239">
    <property type="entry name" value="Resolvase"/>
    <property type="match status" value="1"/>
</dbReference>
<dbReference type="GO" id="GO:0003677">
    <property type="term" value="F:DNA binding"/>
    <property type="evidence" value="ECO:0007669"/>
    <property type="project" value="UniProtKB-KW"/>
</dbReference>
<evidence type="ECO:0000256" key="4">
    <source>
        <dbReference type="PIRSR" id="PIRSR606118-50"/>
    </source>
</evidence>
<reference evidence="7 8" key="1">
    <citation type="submission" date="2019-06" db="EMBL/GenBank/DDBJ databases">
        <title>Genome of Methylobacterium sp. 17Sr1-39.</title>
        <authorList>
            <person name="Seo T."/>
        </authorList>
    </citation>
    <scope>NUCLEOTIDE SEQUENCE [LARGE SCALE GENOMIC DNA]</scope>
    <source>
        <strain evidence="7 8">17Sr1-39</strain>
    </source>
</reference>
<dbReference type="GO" id="GO:0015074">
    <property type="term" value="P:DNA integration"/>
    <property type="evidence" value="ECO:0007669"/>
    <property type="project" value="UniProtKB-KW"/>
</dbReference>
<feature type="domain" description="Resolvase/invertase-type recombinase catalytic" evidence="6">
    <location>
        <begin position="24"/>
        <end position="160"/>
    </location>
</feature>
<name>A0A5C4L997_9HYPH</name>
<evidence type="ECO:0000256" key="3">
    <source>
        <dbReference type="ARBA" id="ARBA00023172"/>
    </source>
</evidence>
<dbReference type="CDD" id="cd03768">
    <property type="entry name" value="SR_ResInv"/>
    <property type="match status" value="1"/>
</dbReference>
<organism evidence="7 8">
    <name type="scientific">Methylobacterium terricola</name>
    <dbReference type="NCBI Taxonomy" id="2583531"/>
    <lineage>
        <taxon>Bacteria</taxon>
        <taxon>Pseudomonadati</taxon>
        <taxon>Pseudomonadota</taxon>
        <taxon>Alphaproteobacteria</taxon>
        <taxon>Hyphomicrobiales</taxon>
        <taxon>Methylobacteriaceae</taxon>
        <taxon>Methylobacterium</taxon>
    </lineage>
</organism>
<sequence length="248" mass="26666">MGIDTASPGTQPKGTTAEGRPVTTYVAYCRVSTDKQGRSGLGLEAQQAAIQAHLRPTDVLLQPPYVEVESGRRTDRPQLQAAIERCRKTGATLLIAKLDRLARNVAFVSSLKDSGVEFRACDFPDANRLMVHILVAFAEHEAEMISQRTKAALAAAKARGTKLGGDRGYRPEAPPTADDVAKATAVRQRKADHKAFAVLPVLERLQGDGVVGLNELARRLNEMGHPTPRGNGSWTATAVKRALARVAV</sequence>
<accession>A0A5C4L997</accession>
<dbReference type="PANTHER" id="PTHR30461:SF2">
    <property type="entry name" value="SERINE RECOMBINASE PINE-RELATED"/>
    <property type="match status" value="1"/>
</dbReference>
<dbReference type="InterPro" id="IPR036162">
    <property type="entry name" value="Resolvase-like_N_sf"/>
</dbReference>
<dbReference type="AlphaFoldDB" id="A0A5C4L997"/>
<keyword evidence="8" id="KW-1185">Reference proteome</keyword>
<evidence type="ECO:0000313" key="8">
    <source>
        <dbReference type="Proteomes" id="UP000305267"/>
    </source>
</evidence>
<evidence type="ECO:0000256" key="1">
    <source>
        <dbReference type="ARBA" id="ARBA00022908"/>
    </source>
</evidence>
<dbReference type="PANTHER" id="PTHR30461">
    <property type="entry name" value="DNA-INVERTASE FROM LAMBDOID PROPHAGE"/>
    <property type="match status" value="1"/>
</dbReference>
<keyword evidence="3" id="KW-0233">DNA recombination</keyword>
<comment type="caution">
    <text evidence="7">The sequence shown here is derived from an EMBL/GenBank/DDBJ whole genome shotgun (WGS) entry which is preliminary data.</text>
</comment>
<dbReference type="EMBL" id="VDDA01000019">
    <property type="protein sequence ID" value="TNC09029.1"/>
    <property type="molecule type" value="Genomic_DNA"/>
</dbReference>
<gene>
    <name evidence="7" type="ORF">FF100_27370</name>
</gene>
<keyword evidence="1" id="KW-0229">DNA integration</keyword>
<dbReference type="SMART" id="SM00857">
    <property type="entry name" value="Resolvase"/>
    <property type="match status" value="1"/>
</dbReference>